<sequence length="376" mass="42190">MTLFSLIVLLTSIVNLAVGFDEYVGSRAICKEVQWSGGNSFKWPSATTKQLYKNGKMFVSKNVLATRFAVYKDEAYVAMPRFKSGIPFTLGILNLRSKGCLANIFPYPSWELHEEGECAAFQNVVDVFLDEYDTLWTLDTGIVNHLETPIRRCPPKVVAFDLKKKKLIKNIDMSQLGTNSSRLQHLVVENNPDDRTYIYVSDAADRAILVFDVSSGRGYRVILPKAVSLGCATRDVLSMALIHCPLSNENNLLFSYLSGKHLFTVSTRHLRNGSAVRGKITDLGIKKNKLVFLGTGNGSALYFRNEGESDVYRWDLSNGFDDPSDFEKVYKGRRCELATHVVPDYKRGRMRVLESSYPDYFHGTVGCGATHTLTVF</sequence>
<dbReference type="Proteomes" id="UP001239111">
    <property type="component" value="Chromosome 2"/>
</dbReference>
<keyword evidence="2" id="KW-1185">Reference proteome</keyword>
<gene>
    <name evidence="1" type="ORF">QAD02_014676</name>
</gene>
<organism evidence="1 2">
    <name type="scientific">Eretmocerus hayati</name>
    <dbReference type="NCBI Taxonomy" id="131215"/>
    <lineage>
        <taxon>Eukaryota</taxon>
        <taxon>Metazoa</taxon>
        <taxon>Ecdysozoa</taxon>
        <taxon>Arthropoda</taxon>
        <taxon>Hexapoda</taxon>
        <taxon>Insecta</taxon>
        <taxon>Pterygota</taxon>
        <taxon>Neoptera</taxon>
        <taxon>Endopterygota</taxon>
        <taxon>Hymenoptera</taxon>
        <taxon>Apocrita</taxon>
        <taxon>Proctotrupomorpha</taxon>
        <taxon>Chalcidoidea</taxon>
        <taxon>Aphelinidae</taxon>
        <taxon>Aphelininae</taxon>
        <taxon>Eretmocerus</taxon>
    </lineage>
</organism>
<evidence type="ECO:0000313" key="2">
    <source>
        <dbReference type="Proteomes" id="UP001239111"/>
    </source>
</evidence>
<comment type="caution">
    <text evidence="1">The sequence shown here is derived from an EMBL/GenBank/DDBJ whole genome shotgun (WGS) entry which is preliminary data.</text>
</comment>
<proteinExistence type="predicted"/>
<accession>A0ACC2P8G2</accession>
<protein>
    <submittedName>
        <fullName evidence="1">Uncharacterized protein</fullName>
    </submittedName>
</protein>
<dbReference type="EMBL" id="CM056742">
    <property type="protein sequence ID" value="KAJ8678889.1"/>
    <property type="molecule type" value="Genomic_DNA"/>
</dbReference>
<reference evidence="1" key="1">
    <citation type="submission" date="2023-04" db="EMBL/GenBank/DDBJ databases">
        <title>A chromosome-level genome assembly of the parasitoid wasp Eretmocerus hayati.</title>
        <authorList>
            <person name="Zhong Y."/>
            <person name="Liu S."/>
            <person name="Liu Y."/>
        </authorList>
    </citation>
    <scope>NUCLEOTIDE SEQUENCE</scope>
    <source>
        <strain evidence="1">ZJU_SS_LIU_2023</strain>
    </source>
</reference>
<name>A0ACC2P8G2_9HYME</name>
<evidence type="ECO:0000313" key="1">
    <source>
        <dbReference type="EMBL" id="KAJ8678889.1"/>
    </source>
</evidence>